<organism evidence="1">
    <name type="scientific">Salmonella phage vB_STmST313_KE28</name>
    <dbReference type="NCBI Taxonomy" id="3161179"/>
    <lineage>
        <taxon>Viruses</taxon>
        <taxon>Duplodnaviria</taxon>
        <taxon>Heunggongvirae</taxon>
        <taxon>Uroviricota</taxon>
        <taxon>Caudoviricetes</taxon>
        <taxon>Pantevenvirales</taxon>
        <taxon>Ackermannviridae</taxon>
        <taxon>Cvivirinae</taxon>
        <taxon>Kuttervirus</taxon>
    </lineage>
</organism>
<dbReference type="EMBL" id="PP856727">
    <property type="protein sequence ID" value="XCH41392.1"/>
    <property type="molecule type" value="Genomic_DNA"/>
</dbReference>
<reference evidence="1" key="1">
    <citation type="submission" date="2024-05" db="EMBL/GenBank/DDBJ databases">
        <authorList>
            <person name="Mugo M.M."/>
            <person name="Musyoki A.M."/>
            <person name="Makumi A.M."/>
            <person name="Mutai I."/>
            <person name="Drechsel O."/>
            <person name="Kering K.K."/>
            <person name="Muturi P."/>
            <person name="Mbae C.K."/>
            <person name="Kariuki S.M."/>
        </authorList>
    </citation>
    <scope>NUCLEOTIDE SEQUENCE</scope>
</reference>
<sequence length="110" mass="12150">MSSNLVAPPQSVSQILVNARSHKERLCNLLANIRNIRIQLDGDFPTTQKGDDKEMATPGLVGRVIDVQSDQDDIVNAIFNHLDVIHEKLGSSYHPDCEDQTESHNMTLAG</sequence>
<proteinExistence type="predicted"/>
<evidence type="ECO:0000313" key="1">
    <source>
        <dbReference type="EMBL" id="XCH41392.1"/>
    </source>
</evidence>
<accession>A0AAU8GHD1</accession>
<protein>
    <submittedName>
        <fullName evidence="1">Uncharacterized protein</fullName>
    </submittedName>
</protein>
<gene>
    <name evidence="1" type="ORF">YANPRGVA_CDS0216</name>
</gene>
<name>A0AAU8GHD1_9CAUD</name>